<dbReference type="AlphaFoldDB" id="A0A918NP33"/>
<gene>
    <name evidence="2" type="ORF">GCM10010515_60240</name>
</gene>
<comment type="caution">
    <text evidence="2">The sequence shown here is derived from an EMBL/GenBank/DDBJ whole genome shotgun (WGS) entry which is preliminary data.</text>
</comment>
<name>A0A918NP33_9ACTN</name>
<dbReference type="Proteomes" id="UP000645555">
    <property type="component" value="Unassembled WGS sequence"/>
</dbReference>
<keyword evidence="1" id="KW-0472">Membrane</keyword>
<reference evidence="2" key="2">
    <citation type="submission" date="2020-09" db="EMBL/GenBank/DDBJ databases">
        <authorList>
            <person name="Sun Q."/>
            <person name="Ohkuma M."/>
        </authorList>
    </citation>
    <scope>NUCLEOTIDE SEQUENCE</scope>
    <source>
        <strain evidence="2">JCM 4956</strain>
    </source>
</reference>
<feature type="transmembrane region" description="Helical" evidence="1">
    <location>
        <begin position="12"/>
        <end position="34"/>
    </location>
</feature>
<dbReference type="RefSeq" id="WP_190038758.1">
    <property type="nucleotide sequence ID" value="NZ_BMWD01000026.1"/>
</dbReference>
<keyword evidence="3" id="KW-1185">Reference proteome</keyword>
<proteinExistence type="predicted"/>
<keyword evidence="1" id="KW-0812">Transmembrane</keyword>
<keyword evidence="1" id="KW-1133">Transmembrane helix</keyword>
<protein>
    <submittedName>
        <fullName evidence="2">Uncharacterized protein</fullName>
    </submittedName>
</protein>
<organism evidence="2 3">
    <name type="scientific">Streptomyces fructofermentans</name>
    <dbReference type="NCBI Taxonomy" id="152141"/>
    <lineage>
        <taxon>Bacteria</taxon>
        <taxon>Bacillati</taxon>
        <taxon>Actinomycetota</taxon>
        <taxon>Actinomycetes</taxon>
        <taxon>Kitasatosporales</taxon>
        <taxon>Streptomycetaceae</taxon>
        <taxon>Streptomyces</taxon>
    </lineage>
</organism>
<accession>A0A918NP33</accession>
<dbReference type="EMBL" id="BMWD01000026">
    <property type="protein sequence ID" value="GGX84787.1"/>
    <property type="molecule type" value="Genomic_DNA"/>
</dbReference>
<evidence type="ECO:0000313" key="3">
    <source>
        <dbReference type="Proteomes" id="UP000645555"/>
    </source>
</evidence>
<evidence type="ECO:0000256" key="1">
    <source>
        <dbReference type="SAM" id="Phobius"/>
    </source>
</evidence>
<sequence length="145" mass="15819">MSPTRFASEHKWIYLGSIVVLLALVVIGLVRYMGIARNNEAAQKANRLADAAEEAGYPRPNISVIEGALGTDGGLVCEDPASALKSALWKINVSNGAAFVGQRPVIGDRKALRAEAKILEIYCPDKLDRIEDRLDDLKTDDTVRR</sequence>
<evidence type="ECO:0000313" key="2">
    <source>
        <dbReference type="EMBL" id="GGX84787.1"/>
    </source>
</evidence>
<reference evidence="2" key="1">
    <citation type="journal article" date="2014" name="Int. J. Syst. Evol. Microbiol.">
        <title>Complete genome sequence of Corynebacterium casei LMG S-19264T (=DSM 44701T), isolated from a smear-ripened cheese.</title>
        <authorList>
            <consortium name="US DOE Joint Genome Institute (JGI-PGF)"/>
            <person name="Walter F."/>
            <person name="Albersmeier A."/>
            <person name="Kalinowski J."/>
            <person name="Ruckert C."/>
        </authorList>
    </citation>
    <scope>NUCLEOTIDE SEQUENCE</scope>
    <source>
        <strain evidence="2">JCM 4956</strain>
    </source>
</reference>